<keyword evidence="5" id="KW-1185">Reference proteome</keyword>
<evidence type="ECO:0000313" key="4">
    <source>
        <dbReference type="EMBL" id="MDE8601737.1"/>
    </source>
</evidence>
<sequence length="787" mass="85181">MVWIKRLSLLVAGLLAFIVVLLAYVMLFVNPNDFKDELKSVALEKANVNLRLDGDISWSFFPWLGLELENLGVALGSDAEILQFDRAEFGLAILPLLEKKIQVNKVNLVNLKASLNKDAQGQGNWQLDIPESSTSLSEAASGSLSATATPSVEESSESATPVNLPDIQLDELRIENAQVTYRDEQTKQLINATFNVQLNDVQWDKAWPMAMDVALTQSDLQGNTPLQLKAKLNANLAVFPERESLSLDSLVLSGGVSSDALPTSPIEVKLSATNIDLDLPQENVLVEGLAFSTLGVNVDAKIQAYQVLSSPQFSGVLSVGEFNPRYLMTRLNLPIPDMSDNTALTKARANITFEGSLDSIIAQPISITMDETKIEANAVVDLSPLRWDVSIAGKNLNLDRYLPTPVEASPEDVVINKDDGVASNTSADGAEQNSNVAGAVQNSGDVGELIPVDLIRSLNGHVGVVFEGLTVKKIKIDKIELDSTQARGLVKIYPLRASLYKGNITSKVSLDVRGNTPIVDISPAIDGVQIQPLLVDFMDMDKVAGATYLNGELSARGNQIDALMSSLQGDLLVEIKNGALVGTNLTKTVCEGIAAIRKESINEDQFGPDTPFETMRFPAHIVNGKVSTPGLKISSAGIQVTGDGVISLPDSSLNYQANVGIAGSELDKACRVNAKLTKLAFPIVCKGQFSDDPAGLCRPDIKGFGKLFANLAKDELKLKLEAEKVRLKEKEAELKAELEVQKQAEKARLETKLAAEKARLKAEFEEKRQAEAERAKEKLKEKLKSLF</sequence>
<feature type="domain" description="AsmA" evidence="3">
    <location>
        <begin position="6"/>
        <end position="629"/>
    </location>
</feature>
<dbReference type="RefSeq" id="WP_255893928.1">
    <property type="nucleotide sequence ID" value="NZ_JAMZEG020000001.1"/>
</dbReference>
<evidence type="ECO:0000256" key="1">
    <source>
        <dbReference type="SAM" id="Coils"/>
    </source>
</evidence>
<protein>
    <submittedName>
        <fullName evidence="4">AsmA family protein</fullName>
    </submittedName>
</protein>
<dbReference type="EMBL" id="JAMZEG020000001">
    <property type="protein sequence ID" value="MDE8601737.1"/>
    <property type="molecule type" value="Genomic_DNA"/>
</dbReference>
<gene>
    <name evidence="4" type="ORF">M3I01_002180</name>
</gene>
<evidence type="ECO:0000256" key="2">
    <source>
        <dbReference type="SAM" id="MobiDB-lite"/>
    </source>
</evidence>
<dbReference type="PANTHER" id="PTHR30441:SF4">
    <property type="entry name" value="PROTEIN ASMA"/>
    <property type="match status" value="1"/>
</dbReference>
<feature type="coiled-coil region" evidence="1">
    <location>
        <begin position="713"/>
        <end position="782"/>
    </location>
</feature>
<dbReference type="InterPro" id="IPR007844">
    <property type="entry name" value="AsmA"/>
</dbReference>
<dbReference type="Proteomes" id="UP001139522">
    <property type="component" value="Unassembled WGS sequence"/>
</dbReference>
<dbReference type="Pfam" id="PF05170">
    <property type="entry name" value="AsmA"/>
    <property type="match status" value="1"/>
</dbReference>
<dbReference type="InterPro" id="IPR052894">
    <property type="entry name" value="AsmA-related"/>
</dbReference>
<reference evidence="4" key="1">
    <citation type="submission" date="2023-01" db="EMBL/GenBank/DDBJ databases">
        <title>Psychroserpens sp. MSW6 and Marinomonas sp. RSW2, isolated from seawater.</title>
        <authorList>
            <person name="Kristyanto S."/>
            <person name="Jung J."/>
            <person name="Kim J.M."/>
            <person name="Jeon C.O."/>
        </authorList>
    </citation>
    <scope>NUCLEOTIDE SEQUENCE</scope>
    <source>
        <strain evidence="4">RSW2</strain>
    </source>
</reference>
<dbReference type="PANTHER" id="PTHR30441">
    <property type="entry name" value="DUF748 DOMAIN-CONTAINING PROTEIN"/>
    <property type="match status" value="1"/>
</dbReference>
<evidence type="ECO:0000259" key="3">
    <source>
        <dbReference type="Pfam" id="PF05170"/>
    </source>
</evidence>
<keyword evidence="1" id="KW-0175">Coiled coil</keyword>
<accession>A0ABT5WA83</accession>
<comment type="caution">
    <text evidence="4">The sequence shown here is derived from an EMBL/GenBank/DDBJ whole genome shotgun (WGS) entry which is preliminary data.</text>
</comment>
<name>A0ABT5WA83_9GAMM</name>
<evidence type="ECO:0000313" key="5">
    <source>
        <dbReference type="Proteomes" id="UP001139522"/>
    </source>
</evidence>
<organism evidence="4 5">
    <name type="scientific">Marinomonas maritima</name>
    <dbReference type="NCBI Taxonomy" id="2940935"/>
    <lineage>
        <taxon>Bacteria</taxon>
        <taxon>Pseudomonadati</taxon>
        <taxon>Pseudomonadota</taxon>
        <taxon>Gammaproteobacteria</taxon>
        <taxon>Oceanospirillales</taxon>
        <taxon>Oceanospirillaceae</taxon>
        <taxon>Marinomonas</taxon>
    </lineage>
</organism>
<feature type="region of interest" description="Disordered" evidence="2">
    <location>
        <begin position="138"/>
        <end position="161"/>
    </location>
</feature>
<feature type="compositionally biased region" description="Low complexity" evidence="2">
    <location>
        <begin position="138"/>
        <end position="151"/>
    </location>
</feature>
<proteinExistence type="predicted"/>